<dbReference type="SUPFAM" id="SSF55781">
    <property type="entry name" value="GAF domain-like"/>
    <property type="match status" value="2"/>
</dbReference>
<evidence type="ECO:0000313" key="7">
    <source>
        <dbReference type="Proteomes" id="UP001596417"/>
    </source>
</evidence>
<feature type="region of interest" description="Disordered" evidence="4">
    <location>
        <begin position="1"/>
        <end position="32"/>
    </location>
</feature>
<evidence type="ECO:0000256" key="2">
    <source>
        <dbReference type="ARBA" id="ARBA00023163"/>
    </source>
</evidence>
<keyword evidence="2" id="KW-0804">Transcription</keyword>
<dbReference type="InterPro" id="IPR025847">
    <property type="entry name" value="MEDS_domain"/>
</dbReference>
<dbReference type="InterPro" id="IPR007050">
    <property type="entry name" value="HTH_bacterioopsin"/>
</dbReference>
<sequence>MSRDNQSHKTDSSPSLGDESRSTEQPALSPEQSFDADEDFDLHHHTALLYEGPTDQFAAILPFIRDGLERGDRCLYIYDDNSKADVVAAMHDAGIDVEAAVAAGDLSFHSKEEPFLQNGSFVPDATIDFASETIRATTEDDAYDAVLVTGEMSWILDGEHNLDRLIEYEQSLNTVFGTRPVHGICQYNVEKFDPELLNQIIRTHPNLVYGGSVGQDFYYMPFEGALGTDNSDANSELRQTLLERVTAYERLESRERALSALNDATRELMQLEADALPDRAVDLARVLGVAFASVWSYDETSGELEQQSHSTDYGHTSALADLYQDHAWDAFVTNQTKVYEDLSGDRSESSPTELQSGMIVPLGRHGVFCAGSIHPDAFDDSTIELAKTIGANIEAAFDRAEREQMVEEKNRQLERLNRINRVIRQISETLVEADTREDIERIVCEQLAASDPYQFAWIGSEDVETETITPQAWAGVSNEYFENHTISTKEDEPSGQGPVSTALRTRTVQIVQDTVIDQSLEPWRETIHQHGFAACISIPLTHAELSYGVLTLYADTPNVFDEMEAEVLAELGEMIAHSIDAAETKELLRAPSVVELTFTVSDTTDILARLARAIGDEIHFDGLVDHSEDGAELYFTVQDSTADDVVSATDGFCGISEIQVISDKDEERVFTVTVTEPTLASRIIDNQAIIRSLTTTEQEMTVVVDLPSTTAVREFLDALKSTYPNLGLVARQNNDRPIKRGQGLQEVVTEQLTDRQREVLKTAYLSGFFQSPRGRTGAELAEALDISQSTFTHHLRGAERRFFEMVFDND</sequence>
<protein>
    <submittedName>
        <fullName evidence="6">MEDS domain-containing protein</fullName>
    </submittedName>
</protein>
<dbReference type="InterPro" id="IPR031803">
    <property type="entry name" value="BAT_GAF/HTH-assoc"/>
</dbReference>
<feature type="coiled-coil region" evidence="3">
    <location>
        <begin position="399"/>
        <end position="426"/>
    </location>
</feature>
<name>A0ABD5YY31_9EURY</name>
<accession>A0ABD5YY31</accession>
<comment type="caution">
    <text evidence="6">The sequence shown here is derived from an EMBL/GenBank/DDBJ whole genome shotgun (WGS) entry which is preliminary data.</text>
</comment>
<dbReference type="SMART" id="SM00065">
    <property type="entry name" value="GAF"/>
    <property type="match status" value="2"/>
</dbReference>
<dbReference type="InterPro" id="IPR003018">
    <property type="entry name" value="GAF"/>
</dbReference>
<dbReference type="Pfam" id="PF15915">
    <property type="entry name" value="BAT"/>
    <property type="match status" value="1"/>
</dbReference>
<dbReference type="PANTHER" id="PTHR34236:SF1">
    <property type="entry name" value="DIMETHYL SULFOXIDE REDUCTASE TRANSCRIPTIONAL ACTIVATOR"/>
    <property type="match status" value="1"/>
</dbReference>
<feature type="compositionally biased region" description="Polar residues" evidence="4">
    <location>
        <begin position="23"/>
        <end position="32"/>
    </location>
</feature>
<dbReference type="Proteomes" id="UP001596417">
    <property type="component" value="Unassembled WGS sequence"/>
</dbReference>
<evidence type="ECO:0000256" key="3">
    <source>
        <dbReference type="SAM" id="Coils"/>
    </source>
</evidence>
<dbReference type="GeneID" id="76201223"/>
<dbReference type="Pfam" id="PF04967">
    <property type="entry name" value="HTH_10"/>
    <property type="match status" value="1"/>
</dbReference>
<dbReference type="PANTHER" id="PTHR34236">
    <property type="entry name" value="DIMETHYL SULFOXIDE REDUCTASE TRANSCRIPTIONAL ACTIVATOR"/>
    <property type="match status" value="1"/>
</dbReference>
<evidence type="ECO:0000256" key="1">
    <source>
        <dbReference type="ARBA" id="ARBA00023015"/>
    </source>
</evidence>
<dbReference type="Gene3D" id="3.30.450.40">
    <property type="match status" value="2"/>
</dbReference>
<feature type="compositionally biased region" description="Basic and acidic residues" evidence="4">
    <location>
        <begin position="1"/>
        <end position="11"/>
    </location>
</feature>
<dbReference type="Gene3D" id="1.10.10.10">
    <property type="entry name" value="Winged helix-like DNA-binding domain superfamily/Winged helix DNA-binding domain"/>
    <property type="match status" value="1"/>
</dbReference>
<evidence type="ECO:0000256" key="4">
    <source>
        <dbReference type="SAM" id="MobiDB-lite"/>
    </source>
</evidence>
<evidence type="ECO:0000313" key="6">
    <source>
        <dbReference type="EMBL" id="MFC7191490.1"/>
    </source>
</evidence>
<organism evidence="6 7">
    <name type="scientific">Halocatena marina</name>
    <dbReference type="NCBI Taxonomy" id="2934937"/>
    <lineage>
        <taxon>Archaea</taxon>
        <taxon>Methanobacteriati</taxon>
        <taxon>Methanobacteriota</taxon>
        <taxon>Stenosarchaea group</taxon>
        <taxon>Halobacteria</taxon>
        <taxon>Halobacteriales</taxon>
        <taxon>Natronomonadaceae</taxon>
        <taxon>Halocatena</taxon>
    </lineage>
</organism>
<proteinExistence type="predicted"/>
<keyword evidence="7" id="KW-1185">Reference proteome</keyword>
<evidence type="ECO:0000259" key="5">
    <source>
        <dbReference type="SMART" id="SM00065"/>
    </source>
</evidence>
<dbReference type="AlphaFoldDB" id="A0ABD5YY31"/>
<dbReference type="Pfam" id="PF13185">
    <property type="entry name" value="GAF_2"/>
    <property type="match status" value="2"/>
</dbReference>
<dbReference type="InterPro" id="IPR036388">
    <property type="entry name" value="WH-like_DNA-bd_sf"/>
</dbReference>
<dbReference type="RefSeq" id="WP_264822293.1">
    <property type="nucleotide sequence ID" value="NZ_CP110249.1"/>
</dbReference>
<dbReference type="EMBL" id="JBHTAX010000001">
    <property type="protein sequence ID" value="MFC7191490.1"/>
    <property type="molecule type" value="Genomic_DNA"/>
</dbReference>
<dbReference type="InterPro" id="IPR029016">
    <property type="entry name" value="GAF-like_dom_sf"/>
</dbReference>
<dbReference type="Pfam" id="PF14417">
    <property type="entry name" value="MEDS"/>
    <property type="match status" value="1"/>
</dbReference>
<reference evidence="6 7" key="1">
    <citation type="journal article" date="2019" name="Int. J. Syst. Evol. Microbiol.">
        <title>The Global Catalogue of Microorganisms (GCM) 10K type strain sequencing project: providing services to taxonomists for standard genome sequencing and annotation.</title>
        <authorList>
            <consortium name="The Broad Institute Genomics Platform"/>
            <consortium name="The Broad Institute Genome Sequencing Center for Infectious Disease"/>
            <person name="Wu L."/>
            <person name="Ma J."/>
        </authorList>
    </citation>
    <scope>NUCLEOTIDE SEQUENCE [LARGE SCALE GENOMIC DNA]</scope>
    <source>
        <strain evidence="6 7">RDMS1</strain>
    </source>
</reference>
<feature type="domain" description="GAF" evidence="5">
    <location>
        <begin position="435"/>
        <end position="589"/>
    </location>
</feature>
<feature type="domain" description="GAF" evidence="5">
    <location>
        <begin position="271"/>
        <end position="407"/>
    </location>
</feature>
<keyword evidence="1" id="KW-0805">Transcription regulation</keyword>
<gene>
    <name evidence="6" type="ORF">ACFQL7_17910</name>
</gene>
<keyword evidence="3" id="KW-0175">Coiled coil</keyword>